<comment type="caution">
    <text evidence="2">The sequence shown here is derived from an EMBL/GenBank/DDBJ whole genome shotgun (WGS) entry which is preliminary data.</text>
</comment>
<name>A0A7X8SNS2_9BACT</name>
<dbReference type="RefSeq" id="WP_168884309.1">
    <property type="nucleotide sequence ID" value="NZ_JABAIL010000007.1"/>
</dbReference>
<protein>
    <submittedName>
        <fullName evidence="2">Uncharacterized protein</fullName>
    </submittedName>
</protein>
<gene>
    <name evidence="2" type="ORF">HGP29_20515</name>
</gene>
<dbReference type="EMBL" id="JABAIL010000007">
    <property type="protein sequence ID" value="NLR93594.1"/>
    <property type="molecule type" value="Genomic_DNA"/>
</dbReference>
<feature type="signal peptide" evidence="1">
    <location>
        <begin position="1"/>
        <end position="19"/>
    </location>
</feature>
<proteinExistence type="predicted"/>
<evidence type="ECO:0000256" key="1">
    <source>
        <dbReference type="SAM" id="SignalP"/>
    </source>
</evidence>
<evidence type="ECO:0000313" key="3">
    <source>
        <dbReference type="Proteomes" id="UP000585050"/>
    </source>
</evidence>
<organism evidence="2 3">
    <name type="scientific">Flammeovirga agarivorans</name>
    <dbReference type="NCBI Taxonomy" id="2726742"/>
    <lineage>
        <taxon>Bacteria</taxon>
        <taxon>Pseudomonadati</taxon>
        <taxon>Bacteroidota</taxon>
        <taxon>Cytophagia</taxon>
        <taxon>Cytophagales</taxon>
        <taxon>Flammeovirgaceae</taxon>
        <taxon>Flammeovirga</taxon>
    </lineage>
</organism>
<accession>A0A7X8SNS2</accession>
<reference evidence="2 3" key="1">
    <citation type="submission" date="2020-04" db="EMBL/GenBank/DDBJ databases">
        <title>Flammeovirga sp. SR4, a novel species isolated from seawater.</title>
        <authorList>
            <person name="Wang X."/>
        </authorList>
    </citation>
    <scope>NUCLEOTIDE SEQUENCE [LARGE SCALE GENOMIC DNA]</scope>
    <source>
        <strain evidence="2 3">SR4</strain>
    </source>
</reference>
<keyword evidence="3" id="KW-1185">Reference proteome</keyword>
<dbReference type="AlphaFoldDB" id="A0A7X8SNS2"/>
<sequence length="122" mass="13879">MKALLTLSIALTLSFSSFADVNDWYFKYIRIIDVELNDHLAQDILQQWVGITEEDNATYLYNLTTKNIFCEFKSGIKTAQIQDVITESGTVHVRLVVNEFVMINVALCKQSGKVIYTKASHI</sequence>
<keyword evidence="1" id="KW-0732">Signal</keyword>
<evidence type="ECO:0000313" key="2">
    <source>
        <dbReference type="EMBL" id="NLR93594.1"/>
    </source>
</evidence>
<dbReference type="Proteomes" id="UP000585050">
    <property type="component" value="Unassembled WGS sequence"/>
</dbReference>
<feature type="chain" id="PRO_5030800442" evidence="1">
    <location>
        <begin position="20"/>
        <end position="122"/>
    </location>
</feature>